<sequence length="194" mass="20605">MAAPDEGAAGRTGDGRGRVRVWELVGLLLYLVVGGGVLVLGIGSTRWFSRHVAPVLYDLPGGSWAVGALLGLVSLVGWVGAVSGRFEDFGTARPGRLSRVARVGMRGVCWAGALAPAVFLISGLRGRNCRSYEPGCAYISGTGPGVLAYVVVAGGVGLLCYRWRRAAGEERRARERERLRKLRKKGKGKSRAAR</sequence>
<reference evidence="2 3" key="1">
    <citation type="submission" date="2018-07" db="EMBL/GenBank/DDBJ databases">
        <title>Genome guided investigation of antibiotics producing actinomycetales strain isolated from a Macau mangrove ecosystem.</title>
        <authorList>
            <person name="Hu D."/>
        </authorList>
    </citation>
    <scope>NUCLEOTIDE SEQUENCE [LARGE SCALE GENOMIC DNA]</scope>
    <source>
        <strain evidence="2 3">2297</strain>
    </source>
</reference>
<feature type="transmembrane region" description="Helical" evidence="1">
    <location>
        <begin position="103"/>
        <end position="126"/>
    </location>
</feature>
<evidence type="ECO:0000313" key="2">
    <source>
        <dbReference type="EMBL" id="RDD86325.1"/>
    </source>
</evidence>
<evidence type="ECO:0000313" key="3">
    <source>
        <dbReference type="Proteomes" id="UP000253742"/>
    </source>
</evidence>
<evidence type="ECO:0000256" key="1">
    <source>
        <dbReference type="SAM" id="Phobius"/>
    </source>
</evidence>
<feature type="transmembrane region" description="Helical" evidence="1">
    <location>
        <begin position="62"/>
        <end position="82"/>
    </location>
</feature>
<dbReference type="EMBL" id="QQBH01000018">
    <property type="protein sequence ID" value="RDD86325.1"/>
    <property type="molecule type" value="Genomic_DNA"/>
</dbReference>
<organism evidence="2 3">
    <name type="scientific">Streptomyces parvulus</name>
    <dbReference type="NCBI Taxonomy" id="146923"/>
    <lineage>
        <taxon>Bacteria</taxon>
        <taxon>Bacillati</taxon>
        <taxon>Actinomycetota</taxon>
        <taxon>Actinomycetes</taxon>
        <taxon>Kitasatosporales</taxon>
        <taxon>Streptomycetaceae</taxon>
        <taxon>Streptomyces</taxon>
    </lineage>
</organism>
<accession>A0A369V286</accession>
<comment type="caution">
    <text evidence="2">The sequence shown here is derived from an EMBL/GenBank/DDBJ whole genome shotgun (WGS) entry which is preliminary data.</text>
</comment>
<dbReference type="Proteomes" id="UP000253742">
    <property type="component" value="Unassembled WGS sequence"/>
</dbReference>
<protein>
    <submittedName>
        <fullName evidence="2">Uncharacterized protein</fullName>
    </submittedName>
</protein>
<dbReference type="OrthoDB" id="4296407at2"/>
<gene>
    <name evidence="2" type="ORF">DVZ84_25275</name>
</gene>
<dbReference type="AlphaFoldDB" id="A0A369V286"/>
<proteinExistence type="predicted"/>
<keyword evidence="1" id="KW-1133">Transmembrane helix</keyword>
<feature type="transmembrane region" description="Helical" evidence="1">
    <location>
        <begin position="146"/>
        <end position="164"/>
    </location>
</feature>
<name>A0A369V286_9ACTN</name>
<keyword evidence="1" id="KW-0812">Transmembrane</keyword>
<feature type="transmembrane region" description="Helical" evidence="1">
    <location>
        <begin position="21"/>
        <end position="42"/>
    </location>
</feature>
<keyword evidence="1" id="KW-0472">Membrane</keyword>